<proteinExistence type="predicted"/>
<accession>A0ABD4A3S9</accession>
<organism evidence="1 2">
    <name type="scientific">Caldibacillus thermoamylovorans</name>
    <dbReference type="NCBI Taxonomy" id="35841"/>
    <lineage>
        <taxon>Bacteria</taxon>
        <taxon>Bacillati</taxon>
        <taxon>Bacillota</taxon>
        <taxon>Bacilli</taxon>
        <taxon>Bacillales</taxon>
        <taxon>Bacillaceae</taxon>
        <taxon>Caldibacillus</taxon>
    </lineage>
</organism>
<evidence type="ECO:0000313" key="1">
    <source>
        <dbReference type="EMBL" id="KIO71561.1"/>
    </source>
</evidence>
<dbReference type="EMBL" id="JXLU01000121">
    <property type="protein sequence ID" value="KIO71561.1"/>
    <property type="molecule type" value="Genomic_DNA"/>
</dbReference>
<evidence type="ECO:0000313" key="2">
    <source>
        <dbReference type="Proteomes" id="UP000032076"/>
    </source>
</evidence>
<comment type="caution">
    <text evidence="1">The sequence shown here is derived from an EMBL/GenBank/DDBJ whole genome shotgun (WGS) entry which is preliminary data.</text>
</comment>
<dbReference type="RefSeq" id="WP_052480405.1">
    <property type="nucleotide sequence ID" value="NZ_JXLS01000145.1"/>
</dbReference>
<sequence>MELEKQAELYEKNAQSDIVKEIFTQMLKGDNPFENFAVGLNEFERIKKLKWHQIKVKVMVSINVILNEEKNRHLKYEKSFFK</sequence>
<dbReference type="AlphaFoldDB" id="A0ABD4A3S9"/>
<gene>
    <name evidence="1" type="ORF">B4167_3571</name>
</gene>
<name>A0ABD4A3S9_9BACI</name>
<reference evidence="1 2" key="1">
    <citation type="submission" date="2015-01" db="EMBL/GenBank/DDBJ databases">
        <title>Draft Genome Sequences of Four Bacillus thermoamylovorans Strains, Isolated From Food Products.</title>
        <authorList>
            <person name="Krawcyk A.O."/>
            <person name="Berendsen E.M."/>
            <person name="Eijlander R.T."/>
            <person name="de Jong A."/>
            <person name="Wells-Bennik M."/>
            <person name="Kuipers O.P."/>
        </authorList>
    </citation>
    <scope>NUCLEOTIDE SEQUENCE [LARGE SCALE GENOMIC DNA]</scope>
    <source>
        <strain evidence="1 2">B4167</strain>
    </source>
</reference>
<dbReference type="Proteomes" id="UP000032076">
    <property type="component" value="Unassembled WGS sequence"/>
</dbReference>
<protein>
    <submittedName>
        <fullName evidence="1">Uncharacterized protein</fullName>
    </submittedName>
</protein>